<accession>A0A1B3ZCY4</accession>
<evidence type="ECO:0000313" key="1">
    <source>
        <dbReference type="EMBL" id="AOH85275.1"/>
    </source>
</evidence>
<organism evidence="1 2">
    <name type="scientific">Sphingomonas panacis</name>
    <dbReference type="NCBI Taxonomy" id="1560345"/>
    <lineage>
        <taxon>Bacteria</taxon>
        <taxon>Pseudomonadati</taxon>
        <taxon>Pseudomonadota</taxon>
        <taxon>Alphaproteobacteria</taxon>
        <taxon>Sphingomonadales</taxon>
        <taxon>Sphingomonadaceae</taxon>
        <taxon>Sphingomonas</taxon>
    </lineage>
</organism>
<gene>
    <name evidence="1" type="ORF">AWL63_16250</name>
</gene>
<dbReference type="EMBL" id="CP014168">
    <property type="protein sequence ID" value="AOH85275.1"/>
    <property type="molecule type" value="Genomic_DNA"/>
</dbReference>
<reference evidence="1 2" key="1">
    <citation type="submission" date="2016-01" db="EMBL/GenBank/DDBJ databases">
        <title>Complete genome and mega plasmid sequence of Sphingomonas panacis DCY99 elicits systemic resistance in rice to Xanthomonas oryzae.</title>
        <authorList>
            <person name="Kim Y.J."/>
            <person name="Yang D.C."/>
            <person name="Sing P."/>
        </authorList>
    </citation>
    <scope>NUCLEOTIDE SEQUENCE [LARGE SCALE GENOMIC DNA]</scope>
    <source>
        <strain evidence="1 2">DCY99</strain>
    </source>
</reference>
<name>A0A1B3ZCY4_9SPHN</name>
<proteinExistence type="predicted"/>
<dbReference type="AlphaFoldDB" id="A0A1B3ZCY4"/>
<keyword evidence="2" id="KW-1185">Reference proteome</keyword>
<protein>
    <submittedName>
        <fullName evidence="1">CopG family transcriptional regulator</fullName>
    </submittedName>
</protein>
<dbReference type="OrthoDB" id="9803941at2"/>
<dbReference type="STRING" id="1560345.AWL63_16250"/>
<dbReference type="Proteomes" id="UP000094256">
    <property type="component" value="Chromosome"/>
</dbReference>
<sequence length="140" mass="15992">MRTSKTRHQFYLPDDLSAKLDALSAKPGNSKTAILSDALRAWFDRKAVNELDDRFAPRLDRLQRLQQRSDTTLNIMAEVFDFFVQHQMTMLAHQPAFDPETAQLGLRRYRAFMDQVGRRLAANQGKTRLISAVSGPEEPS</sequence>
<dbReference type="RefSeq" id="WP_069205806.1">
    <property type="nucleotide sequence ID" value="NZ_CP014168.1"/>
</dbReference>
<evidence type="ECO:0000313" key="2">
    <source>
        <dbReference type="Proteomes" id="UP000094256"/>
    </source>
</evidence>
<dbReference type="KEGG" id="span:AWL63_16250"/>